<keyword evidence="2" id="KW-1185">Reference proteome</keyword>
<evidence type="ECO:0000313" key="2">
    <source>
        <dbReference type="Proteomes" id="UP000199034"/>
    </source>
</evidence>
<sequence length="156" mass="16537">MSQTAARSRPWGVHRRRYLLATATLTASALYVGPWAAFAPRSFYDAFPGLHRVWVGVDGPFNEHLVRDVGGLYLALAVAGLVALVRQEPAATVMLGGAWTAFATVHLTYHLHHLGGFDAIDVVGNVVALGGTLMLALLLLVLGLQALVDGEGPPTT</sequence>
<dbReference type="Proteomes" id="UP000199034">
    <property type="component" value="Unassembled WGS sequence"/>
</dbReference>
<organism evidence="1 2">
    <name type="scientific">Nocardioides lianchengensis</name>
    <dbReference type="NCBI Taxonomy" id="1045774"/>
    <lineage>
        <taxon>Bacteria</taxon>
        <taxon>Bacillati</taxon>
        <taxon>Actinomycetota</taxon>
        <taxon>Actinomycetes</taxon>
        <taxon>Propionibacteriales</taxon>
        <taxon>Nocardioidaceae</taxon>
        <taxon>Nocardioides</taxon>
    </lineage>
</organism>
<name>A0A1G6RAE3_9ACTN</name>
<gene>
    <name evidence="1" type="ORF">SAMN05421872_105206</name>
</gene>
<dbReference type="AlphaFoldDB" id="A0A1G6RAE3"/>
<dbReference type="PROSITE" id="PS51318">
    <property type="entry name" value="TAT"/>
    <property type="match status" value="1"/>
</dbReference>
<proteinExistence type="predicted"/>
<dbReference type="STRING" id="1045774.SAMN05421872_105206"/>
<reference evidence="1 2" key="1">
    <citation type="submission" date="2016-10" db="EMBL/GenBank/DDBJ databases">
        <authorList>
            <person name="de Groot N.N."/>
        </authorList>
    </citation>
    <scope>NUCLEOTIDE SEQUENCE [LARGE SCALE GENOMIC DNA]</scope>
    <source>
        <strain evidence="1 2">CGMCC 4.6858</strain>
    </source>
</reference>
<dbReference type="InterPro" id="IPR006311">
    <property type="entry name" value="TAT_signal"/>
</dbReference>
<evidence type="ECO:0000313" key="1">
    <source>
        <dbReference type="EMBL" id="SDD01274.1"/>
    </source>
</evidence>
<dbReference type="RefSeq" id="WP_211752874.1">
    <property type="nucleotide sequence ID" value="NZ_FMZM01000005.1"/>
</dbReference>
<dbReference type="EMBL" id="FMZM01000005">
    <property type="protein sequence ID" value="SDD01274.1"/>
    <property type="molecule type" value="Genomic_DNA"/>
</dbReference>
<accession>A0A1G6RAE3</accession>
<protein>
    <submittedName>
        <fullName evidence="1">Uncharacterized protein</fullName>
    </submittedName>
</protein>